<dbReference type="SUPFAM" id="SSF50677">
    <property type="entry name" value="ValRS/IleRS/LeuRS editing domain"/>
    <property type="match status" value="1"/>
</dbReference>
<evidence type="ECO:0000259" key="13">
    <source>
        <dbReference type="Pfam" id="PF09334"/>
    </source>
</evidence>
<dbReference type="NCBIfam" id="TIGR00396">
    <property type="entry name" value="leuS_bact"/>
    <property type="match status" value="1"/>
</dbReference>
<comment type="similarity">
    <text evidence="1 9 10">Belongs to the class-I aminoacyl-tRNA synthetase family.</text>
</comment>
<keyword evidence="7 9" id="KW-0030">Aminoacyl-tRNA synthetase</keyword>
<dbReference type="Pfam" id="PF09334">
    <property type="entry name" value="tRNA-synt_1g"/>
    <property type="match status" value="1"/>
</dbReference>
<dbReference type="FunFam" id="1.10.730.10:FF:000002">
    <property type="entry name" value="Leucine--tRNA ligase"/>
    <property type="match status" value="1"/>
</dbReference>
<keyword evidence="2 9" id="KW-0963">Cytoplasm</keyword>
<dbReference type="InterPro" id="IPR002300">
    <property type="entry name" value="aa-tRNA-synth_Ia"/>
</dbReference>
<dbReference type="Pfam" id="PF13603">
    <property type="entry name" value="tRNA-synt_1_2"/>
    <property type="match status" value="1"/>
</dbReference>
<feature type="short sequence motif" description="'HIGH' region" evidence="9">
    <location>
        <begin position="57"/>
        <end position="67"/>
    </location>
</feature>
<feature type="domain" description="Leucyl-tRNA synthetase editing" evidence="14">
    <location>
        <begin position="237"/>
        <end position="440"/>
    </location>
</feature>
<dbReference type="CDD" id="cd00812">
    <property type="entry name" value="LeuRS_core"/>
    <property type="match status" value="1"/>
</dbReference>
<dbReference type="Pfam" id="PF08264">
    <property type="entry name" value="Anticodon_1"/>
    <property type="match status" value="1"/>
</dbReference>
<keyword evidence="3 9" id="KW-0436">Ligase</keyword>
<evidence type="ECO:0000256" key="4">
    <source>
        <dbReference type="ARBA" id="ARBA00022741"/>
    </source>
</evidence>
<dbReference type="GO" id="GO:0006429">
    <property type="term" value="P:leucyl-tRNA aminoacylation"/>
    <property type="evidence" value="ECO:0007669"/>
    <property type="project" value="UniProtKB-UniRule"/>
</dbReference>
<comment type="subcellular location">
    <subcellularLocation>
        <location evidence="9">Cytoplasm</location>
    </subcellularLocation>
</comment>
<dbReference type="GO" id="GO:0005829">
    <property type="term" value="C:cytosol"/>
    <property type="evidence" value="ECO:0007669"/>
    <property type="project" value="TreeGrafter"/>
</dbReference>
<evidence type="ECO:0000313" key="15">
    <source>
        <dbReference type="EMBL" id="RHD57497.1"/>
    </source>
</evidence>
<dbReference type="SUPFAM" id="SSF47323">
    <property type="entry name" value="Anticodon-binding domain of a subclass of class I aminoacyl-tRNA synthetases"/>
    <property type="match status" value="1"/>
</dbReference>
<dbReference type="Gene3D" id="3.90.740.10">
    <property type="entry name" value="Valyl/Leucyl/Isoleucyl-tRNA synthetase, editing domain"/>
    <property type="match status" value="1"/>
</dbReference>
<dbReference type="Pfam" id="PF00133">
    <property type="entry name" value="tRNA-synt_1"/>
    <property type="match status" value="1"/>
</dbReference>
<dbReference type="PROSITE" id="PS00178">
    <property type="entry name" value="AA_TRNA_LIGASE_I"/>
    <property type="match status" value="1"/>
</dbReference>
<name>A0A414G028_9ACTN</name>
<evidence type="ECO:0000259" key="12">
    <source>
        <dbReference type="Pfam" id="PF08264"/>
    </source>
</evidence>
<dbReference type="FunFam" id="3.40.50.620:FF:000003">
    <property type="entry name" value="Leucine--tRNA ligase"/>
    <property type="match status" value="1"/>
</dbReference>
<dbReference type="Gene3D" id="3.40.50.620">
    <property type="entry name" value="HUPs"/>
    <property type="match status" value="2"/>
</dbReference>
<organism evidence="15 16">
    <name type="scientific">Collinsella intestinalis</name>
    <dbReference type="NCBI Taxonomy" id="147207"/>
    <lineage>
        <taxon>Bacteria</taxon>
        <taxon>Bacillati</taxon>
        <taxon>Actinomycetota</taxon>
        <taxon>Coriobacteriia</taxon>
        <taxon>Coriobacteriales</taxon>
        <taxon>Coriobacteriaceae</taxon>
        <taxon>Collinsella</taxon>
    </lineage>
</organism>
<dbReference type="CDD" id="cd07958">
    <property type="entry name" value="Anticodon_Ia_Leu_BEm"/>
    <property type="match status" value="1"/>
</dbReference>
<dbReference type="FunFam" id="3.40.50.620:FF:000056">
    <property type="entry name" value="Leucine--tRNA ligase"/>
    <property type="match status" value="1"/>
</dbReference>
<reference evidence="15 16" key="1">
    <citation type="submission" date="2018-08" db="EMBL/GenBank/DDBJ databases">
        <title>A genome reference for cultivated species of the human gut microbiota.</title>
        <authorList>
            <person name="Zou Y."/>
            <person name="Xue W."/>
            <person name="Luo G."/>
        </authorList>
    </citation>
    <scope>NUCLEOTIDE SEQUENCE [LARGE SCALE GENOMIC DNA]</scope>
    <source>
        <strain evidence="15 16">AM30-5LB</strain>
    </source>
</reference>
<dbReference type="EC" id="6.1.1.4" evidence="9"/>
<keyword evidence="5 9" id="KW-0067">ATP-binding</keyword>
<comment type="caution">
    <text evidence="15">The sequence shown here is derived from an EMBL/GenBank/DDBJ whole genome shotgun (WGS) entry which is preliminary data.</text>
</comment>
<dbReference type="PANTHER" id="PTHR43740:SF2">
    <property type="entry name" value="LEUCINE--TRNA LIGASE, MITOCHONDRIAL"/>
    <property type="match status" value="1"/>
</dbReference>
<dbReference type="InterPro" id="IPR001412">
    <property type="entry name" value="aa-tRNA-synth_I_CS"/>
</dbReference>
<evidence type="ECO:0000256" key="10">
    <source>
        <dbReference type="RuleBase" id="RU363035"/>
    </source>
</evidence>
<dbReference type="GO" id="GO:0005524">
    <property type="term" value="F:ATP binding"/>
    <property type="evidence" value="ECO:0007669"/>
    <property type="project" value="UniProtKB-UniRule"/>
</dbReference>
<proteinExistence type="inferred from homology"/>
<comment type="catalytic activity">
    <reaction evidence="8 9">
        <text>tRNA(Leu) + L-leucine + ATP = L-leucyl-tRNA(Leu) + AMP + diphosphate</text>
        <dbReference type="Rhea" id="RHEA:11688"/>
        <dbReference type="Rhea" id="RHEA-COMP:9613"/>
        <dbReference type="Rhea" id="RHEA-COMP:9622"/>
        <dbReference type="ChEBI" id="CHEBI:30616"/>
        <dbReference type="ChEBI" id="CHEBI:33019"/>
        <dbReference type="ChEBI" id="CHEBI:57427"/>
        <dbReference type="ChEBI" id="CHEBI:78442"/>
        <dbReference type="ChEBI" id="CHEBI:78494"/>
        <dbReference type="ChEBI" id="CHEBI:456215"/>
        <dbReference type="EC" id="6.1.1.4"/>
    </reaction>
</comment>
<dbReference type="HAMAP" id="MF_00049_B">
    <property type="entry name" value="Leu_tRNA_synth_B"/>
    <property type="match status" value="1"/>
</dbReference>
<feature type="domain" description="Methionyl/Leucyl tRNA synthetase" evidence="13">
    <location>
        <begin position="55"/>
        <end position="200"/>
    </location>
</feature>
<gene>
    <name evidence="9" type="primary">leuS</name>
    <name evidence="15" type="ORF">DW787_01250</name>
</gene>
<dbReference type="Gene3D" id="1.10.730.10">
    <property type="entry name" value="Isoleucyl-tRNA Synthetase, Domain 1"/>
    <property type="match status" value="1"/>
</dbReference>
<evidence type="ECO:0000256" key="1">
    <source>
        <dbReference type="ARBA" id="ARBA00005594"/>
    </source>
</evidence>
<evidence type="ECO:0000256" key="2">
    <source>
        <dbReference type="ARBA" id="ARBA00022490"/>
    </source>
</evidence>
<accession>A0A414G028</accession>
<evidence type="ECO:0000256" key="5">
    <source>
        <dbReference type="ARBA" id="ARBA00022840"/>
    </source>
</evidence>
<dbReference type="InterPro" id="IPR009008">
    <property type="entry name" value="Val/Leu/Ile-tRNA-synth_edit"/>
</dbReference>
<evidence type="ECO:0000259" key="14">
    <source>
        <dbReference type="Pfam" id="PF13603"/>
    </source>
</evidence>
<sequence length="862" mass="95912">MCDCHEHDHAGRAAGEIPAYDAQTIEEKWVKSWEEQNLFAVDTDSTKPKKYVLEMFPYPSGDLHMGHARNYTIGDAMARQARMRGYDVLHPIGFDAFGLPAENAAIKHNTQAAAWTYKNMDQALATMKRMGFSYDMDRLVKTCSPDYYRWGQWIFEKLWERGLVYRKKNPVNWCPKCETVLANEQVTEGRCWRCDSEVEKRDLEQWYIKITAYAQELLDDLEKLPGWPERVKQMQANWIGRSEGAEVDFTLCDVDGNPIEGDEGKITVFTTRADTLFGNTFFLLAPEYKGLMDLVEGTEYEAGVREVVEGAKHISAVERAQGTLEKHGAFTGRYVINPVSGAKVPVWVADYVISDYGTGAVMAVPCGDARDFDFAKKYDLPIVPIILSEDDPLYEDLKDEQGTRVTSVDWDEALTCEGKLVQSGKYTGMTGGKHSEGEAAIVADLEAAGTGKRSVQYRLRDWLISRQRYWGNPIPAIHCEHCGIVPVPADQLPVMLPENLDLTAGETLAECRDFYETTCPVCGAPARRETDTMDTFTCSSWYYLRYTDPHNTELPFSREAANRFMPVDNYIGGIEHAILHLLYSRFFTKALRDMGLLDVDEPFTNLLCQGMVKDENGDTMSKSKGNVVPPSSVIEPFGADTMRLAILFIAPPEKDFDWDPKAVEGANRFIKRAWRIVWQLAETAGDAASLDKGALSKPALELYRERHRTLAKCTEDFDRGQFNTAISAMMELVNAASAYINAVPAAERDAALTALVACDIVSVLAPICPFACEELWHAALGREGSVYTAPWPEFDAAEAAADEVEIAVQVLGKMRARVMVPAGADAAAMQTAAEAAVAKHIEGKTVVKAICVPGKLVNLVVK</sequence>
<dbReference type="InterPro" id="IPR002302">
    <property type="entry name" value="Leu-tRNA-ligase"/>
</dbReference>
<evidence type="ECO:0000313" key="16">
    <source>
        <dbReference type="Proteomes" id="UP000286050"/>
    </source>
</evidence>
<evidence type="ECO:0000256" key="8">
    <source>
        <dbReference type="ARBA" id="ARBA00047469"/>
    </source>
</evidence>
<keyword evidence="4 9" id="KW-0547">Nucleotide-binding</keyword>
<dbReference type="InterPro" id="IPR014729">
    <property type="entry name" value="Rossmann-like_a/b/a_fold"/>
</dbReference>
<dbReference type="SUPFAM" id="SSF52374">
    <property type="entry name" value="Nucleotidylyl transferase"/>
    <property type="match status" value="1"/>
</dbReference>
<evidence type="ECO:0000256" key="6">
    <source>
        <dbReference type="ARBA" id="ARBA00022917"/>
    </source>
</evidence>
<dbReference type="InterPro" id="IPR025709">
    <property type="entry name" value="Leu_tRNA-synth_edit"/>
</dbReference>
<dbReference type="PRINTS" id="PR00985">
    <property type="entry name" value="TRNASYNTHLEU"/>
</dbReference>
<dbReference type="RefSeq" id="WP_118271287.1">
    <property type="nucleotide sequence ID" value="NZ_QSJI01000001.1"/>
</dbReference>
<dbReference type="Proteomes" id="UP000286050">
    <property type="component" value="Unassembled WGS sequence"/>
</dbReference>
<feature type="domain" description="Methionyl/Valyl/Leucyl/Isoleucyl-tRNA synthetase anticodon-binding" evidence="12">
    <location>
        <begin position="702"/>
        <end position="826"/>
    </location>
</feature>
<dbReference type="InterPro" id="IPR013155">
    <property type="entry name" value="M/V/L/I-tRNA-synth_anticd-bd"/>
</dbReference>
<dbReference type="EMBL" id="QSJI01000001">
    <property type="protein sequence ID" value="RHD57497.1"/>
    <property type="molecule type" value="Genomic_DNA"/>
</dbReference>
<evidence type="ECO:0000256" key="3">
    <source>
        <dbReference type="ARBA" id="ARBA00022598"/>
    </source>
</evidence>
<dbReference type="GO" id="GO:0004823">
    <property type="term" value="F:leucine-tRNA ligase activity"/>
    <property type="evidence" value="ECO:0007669"/>
    <property type="project" value="UniProtKB-UniRule"/>
</dbReference>
<evidence type="ECO:0000256" key="7">
    <source>
        <dbReference type="ARBA" id="ARBA00023146"/>
    </source>
</evidence>
<evidence type="ECO:0000256" key="9">
    <source>
        <dbReference type="HAMAP-Rule" id="MF_00049"/>
    </source>
</evidence>
<keyword evidence="6 9" id="KW-0648">Protein biosynthesis</keyword>
<dbReference type="Gene3D" id="3.10.20.590">
    <property type="match status" value="1"/>
</dbReference>
<feature type="binding site" evidence="9">
    <location>
        <position position="622"/>
    </location>
    <ligand>
        <name>ATP</name>
        <dbReference type="ChEBI" id="CHEBI:30616"/>
    </ligand>
</feature>
<dbReference type="AlphaFoldDB" id="A0A414G028"/>
<dbReference type="GO" id="GO:0002161">
    <property type="term" value="F:aminoacyl-tRNA deacylase activity"/>
    <property type="evidence" value="ECO:0007669"/>
    <property type="project" value="InterPro"/>
</dbReference>
<dbReference type="PANTHER" id="PTHR43740">
    <property type="entry name" value="LEUCYL-TRNA SYNTHETASE"/>
    <property type="match status" value="1"/>
</dbReference>
<evidence type="ECO:0000259" key="11">
    <source>
        <dbReference type="Pfam" id="PF00133"/>
    </source>
</evidence>
<feature type="domain" description="Aminoacyl-tRNA synthetase class Ia" evidence="11">
    <location>
        <begin position="459"/>
        <end position="658"/>
    </location>
</feature>
<dbReference type="InterPro" id="IPR009080">
    <property type="entry name" value="tRNAsynth_Ia_anticodon-bd"/>
</dbReference>
<feature type="short sequence motif" description="'KMSKS' region" evidence="9">
    <location>
        <begin position="619"/>
        <end position="623"/>
    </location>
</feature>
<protein>
    <recommendedName>
        <fullName evidence="9">Leucine--tRNA ligase</fullName>
        <ecNumber evidence="9">6.1.1.4</ecNumber>
    </recommendedName>
    <alternativeName>
        <fullName evidence="9">Leucyl-tRNA synthetase</fullName>
        <shortName evidence="9">LeuRS</shortName>
    </alternativeName>
</protein>
<dbReference type="InterPro" id="IPR015413">
    <property type="entry name" value="Methionyl/Leucyl_tRNA_Synth"/>
</dbReference>